<accession>A0ABS9N890</accession>
<evidence type="ECO:0000256" key="1">
    <source>
        <dbReference type="SAM" id="MobiDB-lite"/>
    </source>
</evidence>
<feature type="compositionally biased region" description="Low complexity" evidence="1">
    <location>
        <begin position="243"/>
        <end position="252"/>
    </location>
</feature>
<name>A0ABS9N890_9ACTN</name>
<dbReference type="Pfam" id="PF04555">
    <property type="entry name" value="XhoI"/>
    <property type="match status" value="1"/>
</dbReference>
<protein>
    <submittedName>
        <fullName evidence="2">PaeR7I family type II restriction endonuclease</fullName>
    </submittedName>
</protein>
<dbReference type="GO" id="GO:0004519">
    <property type="term" value="F:endonuclease activity"/>
    <property type="evidence" value="ECO:0007669"/>
    <property type="project" value="UniProtKB-KW"/>
</dbReference>
<feature type="region of interest" description="Disordered" evidence="1">
    <location>
        <begin position="233"/>
        <end position="252"/>
    </location>
</feature>
<evidence type="ECO:0000313" key="2">
    <source>
        <dbReference type="EMBL" id="MCG5446182.1"/>
    </source>
</evidence>
<sequence>MVNHQLLQTAFAESCRSYWTTRDKQSITGKGEGLAAAVRAGKHFGSVQALVESVFIDCGYGERNFLRDRSATVPGHYRVTKNWDLIVHQGDTLIAALELKSLGANSAANNFNNRTEEAIGNATDLRLAHAQTGMYGDLSPWAGFMFLIEESAETIYPVGGLSSKWPVDAEFRNSSYLKRGEILSRRMLQQGLYDAVCFVTSSQNPAQPPREPVEELSWLNFVEAVLARVREVQSHLSPPGPSTPYGSGRTLF</sequence>
<evidence type="ECO:0000313" key="3">
    <source>
        <dbReference type="Proteomes" id="UP001201629"/>
    </source>
</evidence>
<dbReference type="EMBL" id="JAKKFD010000044">
    <property type="protein sequence ID" value="MCG5446182.1"/>
    <property type="molecule type" value="Genomic_DNA"/>
</dbReference>
<proteinExistence type="predicted"/>
<keyword evidence="3" id="KW-1185">Reference proteome</keyword>
<dbReference type="RefSeq" id="WP_238681110.1">
    <property type="nucleotide sequence ID" value="NZ_JAKKFD010000044.1"/>
</dbReference>
<keyword evidence="2" id="KW-0255">Endonuclease</keyword>
<comment type="caution">
    <text evidence="2">The sequence shown here is derived from an EMBL/GenBank/DDBJ whole genome shotgun (WGS) entry which is preliminary data.</text>
</comment>
<keyword evidence="2" id="KW-0540">Nuclease</keyword>
<reference evidence="2 3" key="1">
    <citation type="submission" date="2022-01" db="EMBL/GenBank/DDBJ databases">
        <authorList>
            <person name="Riesco R."/>
            <person name="Trujillo M.E."/>
        </authorList>
    </citation>
    <scope>NUCLEOTIDE SEQUENCE [LARGE SCALE GENOMIC DNA]</scope>
    <source>
        <strain evidence="2 3">NIE79</strain>
    </source>
</reference>
<keyword evidence="2" id="KW-0378">Hydrolase</keyword>
<gene>
    <name evidence="2" type="ORF">NIE79_004750</name>
</gene>
<dbReference type="InterPro" id="IPR007636">
    <property type="entry name" value="Restrct_endonuc_II_XhoI"/>
</dbReference>
<dbReference type="Proteomes" id="UP001201629">
    <property type="component" value="Unassembled WGS sequence"/>
</dbReference>
<organism evidence="2 3">
    <name type="scientific">Micromonospora trifolii</name>
    <dbReference type="NCBI Taxonomy" id="2911208"/>
    <lineage>
        <taxon>Bacteria</taxon>
        <taxon>Bacillati</taxon>
        <taxon>Actinomycetota</taxon>
        <taxon>Actinomycetes</taxon>
        <taxon>Micromonosporales</taxon>
        <taxon>Micromonosporaceae</taxon>
        <taxon>Micromonospora</taxon>
    </lineage>
</organism>